<sequence length="234" mass="26694">MVTVQQRDLNILIVEDDEDTAEVVCTLLEDAGFNTESVGQGELALNEITSNAPDLVLLDIDLPDINGIEVLRSVRSHSFLPMIILSGYGQDRDRVVALEAGADDYMSKPFSPEELVARVRALLRRVEWTPKPETQLQVRDLELDMPRRQAMIRSRRLHLTPIEYGILVMLMRSAGQVVTHDELLRSVWGEQYRGDFSVLRVNISRLRQKLEDNPRRPSYIVTAPGQGYWMPLNR</sequence>
<dbReference type="PANTHER" id="PTHR48111:SF50">
    <property type="entry name" value="KDP OPERON TRANSCRIPTIONAL REGULATORY PROTEIN KDPE"/>
    <property type="match status" value="1"/>
</dbReference>
<protein>
    <submittedName>
        <fullName evidence="6">Response regulator transcription factor</fullName>
    </submittedName>
</protein>
<dbReference type="SMART" id="SM00862">
    <property type="entry name" value="Trans_reg_C"/>
    <property type="match status" value="1"/>
</dbReference>
<evidence type="ECO:0000259" key="5">
    <source>
        <dbReference type="PROSITE" id="PS51755"/>
    </source>
</evidence>
<dbReference type="InterPro" id="IPR036388">
    <property type="entry name" value="WH-like_DNA-bd_sf"/>
</dbReference>
<reference evidence="6 7" key="1">
    <citation type="submission" date="2020-02" db="EMBL/GenBank/DDBJ databases">
        <authorList>
            <person name="Zheng R.K."/>
            <person name="Sun C.M."/>
        </authorList>
    </citation>
    <scope>NUCLEOTIDE SEQUENCE [LARGE SCALE GENOMIC DNA]</scope>
    <source>
        <strain evidence="7">rifampicinis</strain>
    </source>
</reference>
<dbReference type="KEGG" id="pmet:G4Y79_17850"/>
<dbReference type="GO" id="GO:0000976">
    <property type="term" value="F:transcription cis-regulatory region binding"/>
    <property type="evidence" value="ECO:0007669"/>
    <property type="project" value="TreeGrafter"/>
</dbReference>
<evidence type="ECO:0000256" key="3">
    <source>
        <dbReference type="PROSITE-ProRule" id="PRU01091"/>
    </source>
</evidence>
<dbReference type="CDD" id="cd00383">
    <property type="entry name" value="trans_reg_C"/>
    <property type="match status" value="1"/>
</dbReference>
<keyword evidence="2" id="KW-0597">Phosphoprotein</keyword>
<dbReference type="Gene3D" id="3.40.50.2300">
    <property type="match status" value="1"/>
</dbReference>
<organism evidence="6 7">
    <name type="scientific">Phototrophicus methaneseepsis</name>
    <dbReference type="NCBI Taxonomy" id="2710758"/>
    <lineage>
        <taxon>Bacteria</taxon>
        <taxon>Bacillati</taxon>
        <taxon>Chloroflexota</taxon>
        <taxon>Candidatus Thermofontia</taxon>
        <taxon>Phototrophicales</taxon>
        <taxon>Phototrophicaceae</taxon>
        <taxon>Phototrophicus</taxon>
    </lineage>
</organism>
<dbReference type="Gene3D" id="1.10.10.10">
    <property type="entry name" value="Winged helix-like DNA-binding domain superfamily/Winged helix DNA-binding domain"/>
    <property type="match status" value="1"/>
</dbReference>
<dbReference type="Pfam" id="PF00486">
    <property type="entry name" value="Trans_reg_C"/>
    <property type="match status" value="1"/>
</dbReference>
<dbReference type="RefSeq" id="WP_195169610.1">
    <property type="nucleotide sequence ID" value="NZ_CP062983.1"/>
</dbReference>
<gene>
    <name evidence="6" type="ORF">G4Y79_17850</name>
</gene>
<dbReference type="PROSITE" id="PS50110">
    <property type="entry name" value="RESPONSE_REGULATORY"/>
    <property type="match status" value="1"/>
</dbReference>
<dbReference type="AlphaFoldDB" id="A0A7S8IE71"/>
<dbReference type="Pfam" id="PF00072">
    <property type="entry name" value="Response_reg"/>
    <property type="match status" value="1"/>
</dbReference>
<feature type="domain" description="Response regulatory" evidence="4">
    <location>
        <begin position="10"/>
        <end position="123"/>
    </location>
</feature>
<dbReference type="Proteomes" id="UP000594468">
    <property type="component" value="Chromosome"/>
</dbReference>
<dbReference type="PROSITE" id="PS51755">
    <property type="entry name" value="OMPR_PHOB"/>
    <property type="match status" value="1"/>
</dbReference>
<proteinExistence type="predicted"/>
<evidence type="ECO:0000256" key="1">
    <source>
        <dbReference type="ARBA" id="ARBA00023125"/>
    </source>
</evidence>
<dbReference type="GO" id="GO:0000156">
    <property type="term" value="F:phosphorelay response regulator activity"/>
    <property type="evidence" value="ECO:0007669"/>
    <property type="project" value="TreeGrafter"/>
</dbReference>
<evidence type="ECO:0000256" key="2">
    <source>
        <dbReference type="PROSITE-ProRule" id="PRU00169"/>
    </source>
</evidence>
<dbReference type="InterPro" id="IPR001867">
    <property type="entry name" value="OmpR/PhoB-type_DNA-bd"/>
</dbReference>
<dbReference type="InterPro" id="IPR039420">
    <property type="entry name" value="WalR-like"/>
</dbReference>
<evidence type="ECO:0000259" key="4">
    <source>
        <dbReference type="PROSITE" id="PS50110"/>
    </source>
</evidence>
<dbReference type="InterPro" id="IPR001789">
    <property type="entry name" value="Sig_transdc_resp-reg_receiver"/>
</dbReference>
<feature type="modified residue" description="4-aspartylphosphate" evidence="2">
    <location>
        <position position="59"/>
    </location>
</feature>
<dbReference type="SMART" id="SM00448">
    <property type="entry name" value="REC"/>
    <property type="match status" value="1"/>
</dbReference>
<dbReference type="EMBL" id="CP062983">
    <property type="protein sequence ID" value="QPC81538.1"/>
    <property type="molecule type" value="Genomic_DNA"/>
</dbReference>
<feature type="DNA-binding region" description="OmpR/PhoB-type" evidence="3">
    <location>
        <begin position="133"/>
        <end position="232"/>
    </location>
</feature>
<accession>A0A7S8IE71</accession>
<dbReference type="InterPro" id="IPR011006">
    <property type="entry name" value="CheY-like_superfamily"/>
</dbReference>
<dbReference type="Gene3D" id="6.10.250.690">
    <property type="match status" value="1"/>
</dbReference>
<keyword evidence="7" id="KW-1185">Reference proteome</keyword>
<dbReference type="SUPFAM" id="SSF52172">
    <property type="entry name" value="CheY-like"/>
    <property type="match status" value="1"/>
</dbReference>
<keyword evidence="1 3" id="KW-0238">DNA-binding</keyword>
<dbReference type="GO" id="GO:0032993">
    <property type="term" value="C:protein-DNA complex"/>
    <property type="evidence" value="ECO:0007669"/>
    <property type="project" value="TreeGrafter"/>
</dbReference>
<dbReference type="GO" id="GO:0006355">
    <property type="term" value="P:regulation of DNA-templated transcription"/>
    <property type="evidence" value="ECO:0007669"/>
    <property type="project" value="InterPro"/>
</dbReference>
<feature type="domain" description="OmpR/PhoB-type" evidence="5">
    <location>
        <begin position="133"/>
        <end position="232"/>
    </location>
</feature>
<evidence type="ECO:0000313" key="7">
    <source>
        <dbReference type="Proteomes" id="UP000594468"/>
    </source>
</evidence>
<evidence type="ECO:0000313" key="6">
    <source>
        <dbReference type="EMBL" id="QPC81538.1"/>
    </source>
</evidence>
<name>A0A7S8IE71_9CHLR</name>
<dbReference type="PANTHER" id="PTHR48111">
    <property type="entry name" value="REGULATOR OF RPOS"/>
    <property type="match status" value="1"/>
</dbReference>
<dbReference type="GO" id="GO:0005829">
    <property type="term" value="C:cytosol"/>
    <property type="evidence" value="ECO:0007669"/>
    <property type="project" value="TreeGrafter"/>
</dbReference>